<feature type="domain" description="Sigma-54 factor interaction" evidence="5">
    <location>
        <begin position="104"/>
        <end position="338"/>
    </location>
</feature>
<keyword evidence="9" id="KW-1185">Reference proteome</keyword>
<feature type="domain" description="PTS EIIA type-4" evidence="6">
    <location>
        <begin position="558"/>
        <end position="699"/>
    </location>
</feature>
<dbReference type="SUPFAM" id="SSF63520">
    <property type="entry name" value="PTS-regulatory domain, PRD"/>
    <property type="match status" value="2"/>
</dbReference>
<name>A0A1T5M4E4_9FIRM</name>
<dbReference type="InterPro" id="IPR036662">
    <property type="entry name" value="PTS_EIIA_man-typ_sf"/>
</dbReference>
<dbReference type="AlphaFoldDB" id="A0A1T5M4E4"/>
<gene>
    <name evidence="8" type="ORF">SAMN02194393_03812</name>
</gene>
<dbReference type="PANTHER" id="PTHR32071">
    <property type="entry name" value="TRANSCRIPTIONAL REGULATORY PROTEIN"/>
    <property type="match status" value="1"/>
</dbReference>
<dbReference type="PROSITE" id="PS51096">
    <property type="entry name" value="PTS_EIIA_TYPE_4"/>
    <property type="match status" value="1"/>
</dbReference>
<dbReference type="InterPro" id="IPR036634">
    <property type="entry name" value="PRD_sf"/>
</dbReference>
<dbReference type="InterPro" id="IPR002078">
    <property type="entry name" value="Sigma_54_int"/>
</dbReference>
<dbReference type="PANTHER" id="PTHR32071:SF90">
    <property type="entry name" value="TRANSCRIPTIONAL REGULATORY PROTEIN LEVR"/>
    <property type="match status" value="1"/>
</dbReference>
<dbReference type="PROSITE" id="PS51372">
    <property type="entry name" value="PRD_2"/>
    <property type="match status" value="2"/>
</dbReference>
<dbReference type="SUPFAM" id="SSF52540">
    <property type="entry name" value="P-loop containing nucleoside triphosphate hydrolases"/>
    <property type="match status" value="1"/>
</dbReference>
<dbReference type="InterPro" id="IPR004701">
    <property type="entry name" value="PTS_EIIA_man-typ"/>
</dbReference>
<evidence type="ECO:0000313" key="9">
    <source>
        <dbReference type="Proteomes" id="UP000190285"/>
    </source>
</evidence>
<proteinExistence type="predicted"/>
<dbReference type="GO" id="GO:0006355">
    <property type="term" value="P:regulation of DNA-templated transcription"/>
    <property type="evidence" value="ECO:0007669"/>
    <property type="project" value="InterPro"/>
</dbReference>
<protein>
    <submittedName>
        <fullName evidence="8">Transcriptional regulator containing an AAA-type ATPase domain and a DNA-binding domain</fullName>
    </submittedName>
</protein>
<dbReference type="SUPFAM" id="SSF53062">
    <property type="entry name" value="PTS system fructose IIA component-like"/>
    <property type="match status" value="1"/>
</dbReference>
<dbReference type="GO" id="GO:0003677">
    <property type="term" value="F:DNA binding"/>
    <property type="evidence" value="ECO:0007669"/>
    <property type="project" value="UniProtKB-KW"/>
</dbReference>
<reference evidence="8 9" key="1">
    <citation type="submission" date="2017-02" db="EMBL/GenBank/DDBJ databases">
        <authorList>
            <person name="Peterson S.W."/>
        </authorList>
    </citation>
    <scope>NUCLEOTIDE SEQUENCE [LARGE SCALE GENOMIC DNA]</scope>
    <source>
        <strain evidence="8 9">M1</strain>
    </source>
</reference>
<organism evidence="8 9">
    <name type="scientific">Maledivibacter halophilus</name>
    <dbReference type="NCBI Taxonomy" id="36842"/>
    <lineage>
        <taxon>Bacteria</taxon>
        <taxon>Bacillati</taxon>
        <taxon>Bacillota</taxon>
        <taxon>Clostridia</taxon>
        <taxon>Peptostreptococcales</taxon>
        <taxon>Caminicellaceae</taxon>
        <taxon>Maledivibacter</taxon>
    </lineage>
</organism>
<evidence type="ECO:0000256" key="2">
    <source>
        <dbReference type="ARBA" id="ARBA00022741"/>
    </source>
</evidence>
<dbReference type="CDD" id="cd00009">
    <property type="entry name" value="AAA"/>
    <property type="match status" value="1"/>
</dbReference>
<evidence type="ECO:0000256" key="3">
    <source>
        <dbReference type="ARBA" id="ARBA00022840"/>
    </source>
</evidence>
<dbReference type="Gene3D" id="3.40.50.300">
    <property type="entry name" value="P-loop containing nucleotide triphosphate hydrolases"/>
    <property type="match status" value="1"/>
</dbReference>
<dbReference type="SMART" id="SM00382">
    <property type="entry name" value="AAA"/>
    <property type="match status" value="1"/>
</dbReference>
<dbReference type="GO" id="GO:0005524">
    <property type="term" value="F:ATP binding"/>
    <property type="evidence" value="ECO:0007669"/>
    <property type="project" value="UniProtKB-KW"/>
</dbReference>
<feature type="domain" description="PRD" evidence="7">
    <location>
        <begin position="716"/>
        <end position="816"/>
    </location>
</feature>
<dbReference type="EMBL" id="FUZT01000010">
    <property type="protein sequence ID" value="SKC83090.1"/>
    <property type="molecule type" value="Genomic_DNA"/>
</dbReference>
<dbReference type="InterPro" id="IPR003593">
    <property type="entry name" value="AAA+_ATPase"/>
</dbReference>
<keyword evidence="2" id="KW-0547">Nucleotide-binding</keyword>
<dbReference type="PROSITE" id="PS50045">
    <property type="entry name" value="SIGMA54_INTERACT_4"/>
    <property type="match status" value="1"/>
</dbReference>
<dbReference type="Pfam" id="PF03610">
    <property type="entry name" value="EIIA-man"/>
    <property type="match status" value="1"/>
</dbReference>
<dbReference type="SUPFAM" id="SSF46785">
    <property type="entry name" value="Winged helix' DNA-binding domain"/>
    <property type="match status" value="1"/>
</dbReference>
<dbReference type="Gene3D" id="1.10.1790.10">
    <property type="entry name" value="PRD domain"/>
    <property type="match status" value="1"/>
</dbReference>
<dbReference type="InterPro" id="IPR036390">
    <property type="entry name" value="WH_DNA-bd_sf"/>
</dbReference>
<dbReference type="RefSeq" id="WP_170917491.1">
    <property type="nucleotide sequence ID" value="NZ_FUZT01000010.1"/>
</dbReference>
<dbReference type="InterPro" id="IPR011608">
    <property type="entry name" value="PRD"/>
</dbReference>
<evidence type="ECO:0000256" key="1">
    <source>
        <dbReference type="ARBA" id="ARBA00022679"/>
    </source>
</evidence>
<dbReference type="GO" id="GO:0016020">
    <property type="term" value="C:membrane"/>
    <property type="evidence" value="ECO:0007669"/>
    <property type="project" value="InterPro"/>
</dbReference>
<dbReference type="GO" id="GO:0016740">
    <property type="term" value="F:transferase activity"/>
    <property type="evidence" value="ECO:0007669"/>
    <property type="project" value="UniProtKB-KW"/>
</dbReference>
<dbReference type="Proteomes" id="UP000190285">
    <property type="component" value="Unassembled WGS sequence"/>
</dbReference>
<evidence type="ECO:0000259" key="7">
    <source>
        <dbReference type="PROSITE" id="PS51372"/>
    </source>
</evidence>
<evidence type="ECO:0000256" key="4">
    <source>
        <dbReference type="ARBA" id="ARBA00023125"/>
    </source>
</evidence>
<dbReference type="Pfam" id="PF00874">
    <property type="entry name" value="PRD"/>
    <property type="match status" value="1"/>
</dbReference>
<keyword evidence="4 8" id="KW-0238">DNA-binding</keyword>
<keyword evidence="1" id="KW-0808">Transferase</keyword>
<feature type="domain" description="PRD" evidence="7">
    <location>
        <begin position="452"/>
        <end position="556"/>
    </location>
</feature>
<dbReference type="GO" id="GO:0009401">
    <property type="term" value="P:phosphoenolpyruvate-dependent sugar phosphotransferase system"/>
    <property type="evidence" value="ECO:0007669"/>
    <property type="project" value="InterPro"/>
</dbReference>
<evidence type="ECO:0000313" key="8">
    <source>
        <dbReference type="EMBL" id="SKC83090.1"/>
    </source>
</evidence>
<accession>A0A1T5M4E4</accession>
<keyword evidence="3" id="KW-0067">ATP-binding</keyword>
<sequence length="816" mass="92237">MSRKDTVLNCLKEACNQLLNIKTESYNSFGFTANEISQRLKISRANASNHLNSLVKENKIIKIDGRPVKFLDNRWYFDESGSIFLDEKKIQPIDLEDEDPFNSLVGSNGSLKSLCELAKAAILYPPNGLHTLILGQSGTGKSLIASLMYDFALYSNKLSKKNSFIVLNCADYSNNPHLLVSLLFGHVKGAFTGADADKEGLVNQAEHGILFLDEIHRLPPAGQEMLFSIIDKGVYRKVGSDKEEKIQDILIIGATTEDPNKTLLTTFLRRIPIILNVPPLNDRPIKERVELIKTLFKKEANKINIPIQITAPVIKILLTRINEGNIGKLKSIIQYSCAKGFLNHTIIDEKDLIITQQCLPEDIGLTAFTEQNYKIKTANLYILPEKIEAPTINKKVTPSKWYKKLNEDINELMNLGYTKDQAILTLGEKLDLNFNYNSAHIYKEQFKKLYSIIPQNVINIVEGLIKIIKLESNIPITTQLVSSLSLFVGQILNNNQNESRHLDFNYNISKITKEEKTLAIRITDEISKITGLKIPKADINFLSSLIHSINILEQNNNRIPIIILSHGENTATSIANVVNSIFGEKLIYGFDLSLEGNFDEFFNRVAQFCIRINQEQGILFLVDMGSLVNVGKKITKLTGIETATIDCVSTPIVLEAVNKHFIINDLEKLVSSILEDFKYKNFSYINNIDNTKEISSNTLNLSLTLPKLLSYYVDYLDIDEITNQLNKCIYRLQKALGEPLPDNAILIFIAHLTRLIEKIIIHDDFSQETTSLPLKPEKKEYSFIVKKSLSDLEAYYQITIPDHEISFLTEILFSSK</sequence>
<evidence type="ECO:0000259" key="6">
    <source>
        <dbReference type="PROSITE" id="PS51096"/>
    </source>
</evidence>
<dbReference type="Gene3D" id="3.40.50.510">
    <property type="entry name" value="Phosphotransferase system, mannose-type IIA component"/>
    <property type="match status" value="1"/>
</dbReference>
<dbReference type="Pfam" id="PF00158">
    <property type="entry name" value="Sigma54_activat"/>
    <property type="match status" value="1"/>
</dbReference>
<dbReference type="STRING" id="36842.SAMN02194393_03812"/>
<evidence type="ECO:0000259" key="5">
    <source>
        <dbReference type="PROSITE" id="PS50045"/>
    </source>
</evidence>
<dbReference type="InterPro" id="IPR027417">
    <property type="entry name" value="P-loop_NTPase"/>
</dbReference>